<keyword evidence="1" id="KW-0472">Membrane</keyword>
<organism evidence="2 3">
    <name type="scientific">Nocardioides ginsengisoli</name>
    <dbReference type="NCBI Taxonomy" id="363868"/>
    <lineage>
        <taxon>Bacteria</taxon>
        <taxon>Bacillati</taxon>
        <taxon>Actinomycetota</taxon>
        <taxon>Actinomycetes</taxon>
        <taxon>Propionibacteriales</taxon>
        <taxon>Nocardioidaceae</taxon>
        <taxon>Nocardioides</taxon>
    </lineage>
</organism>
<keyword evidence="1" id="KW-1133">Transmembrane helix</keyword>
<evidence type="ECO:0008006" key="4">
    <source>
        <dbReference type="Google" id="ProtNLM"/>
    </source>
</evidence>
<evidence type="ECO:0000313" key="2">
    <source>
        <dbReference type="EMBL" id="MFD1247746.1"/>
    </source>
</evidence>
<proteinExistence type="predicted"/>
<dbReference type="Proteomes" id="UP001597229">
    <property type="component" value="Unassembled WGS sequence"/>
</dbReference>
<keyword evidence="1" id="KW-0812">Transmembrane</keyword>
<reference evidence="3" key="1">
    <citation type="journal article" date="2019" name="Int. J. Syst. Evol. Microbiol.">
        <title>The Global Catalogue of Microorganisms (GCM) 10K type strain sequencing project: providing services to taxonomists for standard genome sequencing and annotation.</title>
        <authorList>
            <consortium name="The Broad Institute Genomics Platform"/>
            <consortium name="The Broad Institute Genome Sequencing Center for Infectious Disease"/>
            <person name="Wu L."/>
            <person name="Ma J."/>
        </authorList>
    </citation>
    <scope>NUCLEOTIDE SEQUENCE [LARGE SCALE GENOMIC DNA]</scope>
    <source>
        <strain evidence="3">CCUG 52478</strain>
    </source>
</reference>
<evidence type="ECO:0000256" key="1">
    <source>
        <dbReference type="SAM" id="Phobius"/>
    </source>
</evidence>
<name>A0ABW3VXI9_9ACTN</name>
<protein>
    <recommendedName>
        <fullName evidence="4">DUF4267 domain-containing protein</fullName>
    </recommendedName>
</protein>
<dbReference type="EMBL" id="JBHTLX010000009">
    <property type="protein sequence ID" value="MFD1247746.1"/>
    <property type="molecule type" value="Genomic_DNA"/>
</dbReference>
<feature type="transmembrane region" description="Helical" evidence="1">
    <location>
        <begin position="96"/>
        <end position="116"/>
    </location>
</feature>
<accession>A0ABW3VXI9</accession>
<evidence type="ECO:0000313" key="3">
    <source>
        <dbReference type="Proteomes" id="UP001597229"/>
    </source>
</evidence>
<dbReference type="RefSeq" id="WP_367918837.1">
    <property type="nucleotide sequence ID" value="NZ_BAABAC010000015.1"/>
</dbReference>
<gene>
    <name evidence="2" type="ORF">ACFQ3F_08095</name>
</gene>
<keyword evidence="3" id="KW-1185">Reference proteome</keyword>
<sequence length="128" mass="12775">MDPVSGISLGRIAIGVSALAAPTTTAKLFGLDPAANPHLGYFARMFGTREIALGTVTLVSRGALRRNLTLVGIAVDGADAATGVLELNARNVPKPAGAMLVGAALGAVGSGISALVRNRGARAAQTVE</sequence>
<comment type="caution">
    <text evidence="2">The sequence shown here is derived from an EMBL/GenBank/DDBJ whole genome shotgun (WGS) entry which is preliminary data.</text>
</comment>